<dbReference type="AlphaFoldDB" id="A0A6N9HAE8"/>
<evidence type="ECO:0000313" key="13">
    <source>
        <dbReference type="EMBL" id="MYM20766.1"/>
    </source>
</evidence>
<comment type="cofactor">
    <cofactor evidence="1">
        <name>[4Fe-4S] cluster</name>
        <dbReference type="ChEBI" id="CHEBI:49883"/>
    </cofactor>
</comment>
<evidence type="ECO:0000256" key="7">
    <source>
        <dbReference type="ARBA" id="ARBA00023004"/>
    </source>
</evidence>
<dbReference type="EMBL" id="WWEQ01000075">
    <property type="protein sequence ID" value="MYM20766.1"/>
    <property type="molecule type" value="Genomic_DNA"/>
</dbReference>
<dbReference type="PANTHER" id="PTHR42944">
    <property type="entry name" value="ADENINE DNA GLYCOSYLASE"/>
    <property type="match status" value="1"/>
</dbReference>
<keyword evidence="3" id="KW-0004">4Fe-4S</keyword>
<reference evidence="13 14" key="1">
    <citation type="submission" date="2020-01" db="EMBL/GenBank/DDBJ databases">
        <authorList>
            <person name="Deng T."/>
        </authorList>
    </citation>
    <scope>NUCLEOTIDE SEQUENCE [LARGE SCALE GENOMIC DNA]</scope>
    <source>
        <strain evidence="13 14">5221</strain>
    </source>
</reference>
<dbReference type="GO" id="GO:0032357">
    <property type="term" value="F:oxidized purine DNA binding"/>
    <property type="evidence" value="ECO:0007669"/>
    <property type="project" value="TreeGrafter"/>
</dbReference>
<keyword evidence="4" id="KW-0479">Metal-binding</keyword>
<evidence type="ECO:0000259" key="12">
    <source>
        <dbReference type="SMART" id="SM00478"/>
    </source>
</evidence>
<dbReference type="InterPro" id="IPR004036">
    <property type="entry name" value="Endonuclease-III-like_CS2"/>
</dbReference>
<dbReference type="InterPro" id="IPR011257">
    <property type="entry name" value="DNA_glycosylase"/>
</dbReference>
<evidence type="ECO:0000256" key="10">
    <source>
        <dbReference type="ARBA" id="ARBA00023295"/>
    </source>
</evidence>
<dbReference type="GO" id="GO:0051539">
    <property type="term" value="F:4 iron, 4 sulfur cluster binding"/>
    <property type="evidence" value="ECO:0007669"/>
    <property type="project" value="UniProtKB-KW"/>
</dbReference>
<dbReference type="GO" id="GO:0006298">
    <property type="term" value="P:mismatch repair"/>
    <property type="evidence" value="ECO:0007669"/>
    <property type="project" value="TreeGrafter"/>
</dbReference>
<dbReference type="Proteomes" id="UP000469215">
    <property type="component" value="Unassembled WGS sequence"/>
</dbReference>
<evidence type="ECO:0000256" key="5">
    <source>
        <dbReference type="ARBA" id="ARBA00022763"/>
    </source>
</evidence>
<dbReference type="Pfam" id="PF10576">
    <property type="entry name" value="EndIII_4Fe-2S"/>
    <property type="match status" value="1"/>
</dbReference>
<feature type="region of interest" description="Disordered" evidence="11">
    <location>
        <begin position="1"/>
        <end position="27"/>
    </location>
</feature>
<dbReference type="Pfam" id="PF00730">
    <property type="entry name" value="HhH-GPD"/>
    <property type="match status" value="1"/>
</dbReference>
<feature type="domain" description="HhH-GPD" evidence="12">
    <location>
        <begin position="65"/>
        <end position="215"/>
    </location>
</feature>
<dbReference type="InterPro" id="IPR004035">
    <property type="entry name" value="Endouclease-III_FeS-bd_BS"/>
</dbReference>
<dbReference type="GO" id="GO:0034039">
    <property type="term" value="F:8-oxo-7,8-dihydroguanine DNA N-glycosylase activity"/>
    <property type="evidence" value="ECO:0007669"/>
    <property type="project" value="TreeGrafter"/>
</dbReference>
<dbReference type="CDD" id="cd00056">
    <property type="entry name" value="ENDO3c"/>
    <property type="match status" value="1"/>
</dbReference>
<evidence type="ECO:0000256" key="3">
    <source>
        <dbReference type="ARBA" id="ARBA00022485"/>
    </source>
</evidence>
<dbReference type="RefSeq" id="WP_160954178.1">
    <property type="nucleotide sequence ID" value="NZ_WWEQ01000075.1"/>
</dbReference>
<dbReference type="GO" id="GO:0006284">
    <property type="term" value="P:base-excision repair"/>
    <property type="evidence" value="ECO:0007669"/>
    <property type="project" value="InterPro"/>
</dbReference>
<keyword evidence="7" id="KW-0408">Iron</keyword>
<dbReference type="InterPro" id="IPR003651">
    <property type="entry name" value="Endonuclease3_FeS-loop_motif"/>
</dbReference>
<name>A0A6N9HAE8_9MICO</name>
<evidence type="ECO:0000256" key="4">
    <source>
        <dbReference type="ARBA" id="ARBA00022723"/>
    </source>
</evidence>
<evidence type="ECO:0000256" key="8">
    <source>
        <dbReference type="ARBA" id="ARBA00023014"/>
    </source>
</evidence>
<proteinExistence type="inferred from homology"/>
<feature type="region of interest" description="Disordered" evidence="11">
    <location>
        <begin position="276"/>
        <end position="306"/>
    </location>
</feature>
<dbReference type="SUPFAM" id="SSF48150">
    <property type="entry name" value="DNA-glycosylase"/>
    <property type="match status" value="1"/>
</dbReference>
<dbReference type="SMART" id="SM00478">
    <property type="entry name" value="ENDO3c"/>
    <property type="match status" value="1"/>
</dbReference>
<comment type="caution">
    <text evidence="13">The sequence shown here is derived from an EMBL/GenBank/DDBJ whole genome shotgun (WGS) entry which is preliminary data.</text>
</comment>
<dbReference type="Gene3D" id="1.10.340.30">
    <property type="entry name" value="Hypothetical protein, domain 2"/>
    <property type="match status" value="1"/>
</dbReference>
<dbReference type="PROSITE" id="PS01155">
    <property type="entry name" value="ENDONUCLEASE_III_2"/>
    <property type="match status" value="1"/>
</dbReference>
<keyword evidence="8" id="KW-0411">Iron-sulfur</keyword>
<accession>A0A6N9HAE8</accession>
<dbReference type="GO" id="GO:0035485">
    <property type="term" value="F:adenine/guanine mispair binding"/>
    <property type="evidence" value="ECO:0007669"/>
    <property type="project" value="TreeGrafter"/>
</dbReference>
<dbReference type="Gene3D" id="1.10.1670.10">
    <property type="entry name" value="Helix-hairpin-Helix base-excision DNA repair enzymes (C-terminal)"/>
    <property type="match status" value="1"/>
</dbReference>
<dbReference type="InterPro" id="IPR023170">
    <property type="entry name" value="HhH_base_excis_C"/>
</dbReference>
<dbReference type="PANTHER" id="PTHR42944:SF1">
    <property type="entry name" value="ADENINE DNA GLYCOSYLASE"/>
    <property type="match status" value="1"/>
</dbReference>
<dbReference type="SMART" id="SM00525">
    <property type="entry name" value="FES"/>
    <property type="match status" value="1"/>
</dbReference>
<keyword evidence="6" id="KW-0378">Hydrolase</keyword>
<comment type="similarity">
    <text evidence="2">Belongs to the Nth/MutY family.</text>
</comment>
<organism evidence="13 14">
    <name type="scientific">Brevibacterium rongguiense</name>
    <dbReference type="NCBI Taxonomy" id="2695267"/>
    <lineage>
        <taxon>Bacteria</taxon>
        <taxon>Bacillati</taxon>
        <taxon>Actinomycetota</taxon>
        <taxon>Actinomycetes</taxon>
        <taxon>Micrococcales</taxon>
        <taxon>Brevibacteriaceae</taxon>
        <taxon>Brevibacterium</taxon>
    </lineage>
</organism>
<dbReference type="PROSITE" id="PS00764">
    <property type="entry name" value="ENDONUCLEASE_III_1"/>
    <property type="match status" value="1"/>
</dbReference>
<gene>
    <name evidence="13" type="ORF">GSY69_12545</name>
</gene>
<evidence type="ECO:0000256" key="11">
    <source>
        <dbReference type="SAM" id="MobiDB-lite"/>
    </source>
</evidence>
<sequence length="369" mass="38461">MTHRTDATSQTSARAQRAPSPPAADPRTLAEVQRAIIAWFADAARDLPWRRPGTTPWGVLVSEVMSQQTPMSRVAPRWSAWMAAWPAPADLAAASPAEVLLAWDSLGYPRRALRLQECARTVARDWGGELPRDEAALLALPGVGAYTAAAVASFAYGRRTAVLDVNVRRVLGRVFAGRAHPSAALSKAEARWAGALVPERAHVEFNAGAMELGALVCTSRSPACERCPVAVHCAWLAAGRPADPAAQQKRAQAWEGTDRQLRGAIMRVLREAHASEAGSGAAGTGAAGSAPAGSSDAPGGASTGVPEALLTAPTAQLDAEALDGLPNPVRAAVLRVRELGDGERVQRLAGDLVSDGLAVRGTAGELCLP</sequence>
<evidence type="ECO:0000313" key="14">
    <source>
        <dbReference type="Proteomes" id="UP000469215"/>
    </source>
</evidence>
<protein>
    <submittedName>
        <fullName evidence="13">A/G-specific adenine glycosylase</fullName>
    </submittedName>
</protein>
<evidence type="ECO:0000256" key="2">
    <source>
        <dbReference type="ARBA" id="ARBA00008343"/>
    </source>
</evidence>
<dbReference type="GO" id="GO:0000701">
    <property type="term" value="F:purine-specific mismatch base pair DNA N-glycosylase activity"/>
    <property type="evidence" value="ECO:0007669"/>
    <property type="project" value="TreeGrafter"/>
</dbReference>
<keyword evidence="14" id="KW-1185">Reference proteome</keyword>
<dbReference type="InterPro" id="IPR044298">
    <property type="entry name" value="MIG/MutY"/>
</dbReference>
<evidence type="ECO:0000256" key="1">
    <source>
        <dbReference type="ARBA" id="ARBA00001966"/>
    </source>
</evidence>
<evidence type="ECO:0000256" key="9">
    <source>
        <dbReference type="ARBA" id="ARBA00023204"/>
    </source>
</evidence>
<keyword evidence="5" id="KW-0227">DNA damage</keyword>
<keyword evidence="9" id="KW-0234">DNA repair</keyword>
<dbReference type="GO" id="GO:0046872">
    <property type="term" value="F:metal ion binding"/>
    <property type="evidence" value="ECO:0007669"/>
    <property type="project" value="UniProtKB-KW"/>
</dbReference>
<dbReference type="InterPro" id="IPR003265">
    <property type="entry name" value="HhH-GPD_domain"/>
</dbReference>
<feature type="compositionally biased region" description="Low complexity" evidence="11">
    <location>
        <begin position="287"/>
        <end position="304"/>
    </location>
</feature>
<keyword evidence="10" id="KW-0326">Glycosidase</keyword>
<evidence type="ECO:0000256" key="6">
    <source>
        <dbReference type="ARBA" id="ARBA00022801"/>
    </source>
</evidence>